<name>A0A9D2RH17_9BURK</name>
<dbReference type="GO" id="GO:0036431">
    <property type="term" value="F:dCMP kinase activity"/>
    <property type="evidence" value="ECO:0007669"/>
    <property type="project" value="InterPro"/>
</dbReference>
<dbReference type="InterPro" id="IPR027417">
    <property type="entry name" value="P-loop_NTPase"/>
</dbReference>
<comment type="subcellular location">
    <subcellularLocation>
        <location evidence="8">Cytoplasm</location>
    </subcellularLocation>
</comment>
<dbReference type="NCBIfam" id="TIGR00017">
    <property type="entry name" value="cmk"/>
    <property type="match status" value="1"/>
</dbReference>
<sequence>MSAQSVPVITIDGPTASGKGTVTQRVADALGWHCLDSGALYRLTALHALTKHLDANATDDIAQLAASLPVVFQGAEIYLEGKEVSQAIRQEQVGNMASQIAANVAIRSALLQRQRDFRRLPGLVADGRDMGTVVFPDAPLKIFLVADVHARAERRAKQLMEKGLSANLSAILSDMQARDLRDTTRSAAPLVAAEHAYTIDSSALTIDEVVDQVLAYWQAIP</sequence>
<keyword evidence="2 8" id="KW-0808">Transferase</keyword>
<protein>
    <recommendedName>
        <fullName evidence="8">Cytidylate kinase</fullName>
        <shortName evidence="8">CK</shortName>
        <ecNumber evidence="8">2.7.4.25</ecNumber>
    </recommendedName>
    <alternativeName>
        <fullName evidence="8">Cytidine monophosphate kinase</fullName>
        <shortName evidence="8">CMP kinase</shortName>
    </alternativeName>
</protein>
<evidence type="ECO:0000256" key="6">
    <source>
        <dbReference type="ARBA" id="ARBA00047615"/>
    </source>
</evidence>
<dbReference type="Pfam" id="PF02224">
    <property type="entry name" value="Cytidylate_kin"/>
    <property type="match status" value="1"/>
</dbReference>
<dbReference type="EMBL" id="DWUQ01000162">
    <property type="protein sequence ID" value="HJD44923.1"/>
    <property type="molecule type" value="Genomic_DNA"/>
</dbReference>
<comment type="similarity">
    <text evidence="1 8">Belongs to the cytidylate kinase family. Type 1 subfamily.</text>
</comment>
<evidence type="ECO:0000256" key="8">
    <source>
        <dbReference type="HAMAP-Rule" id="MF_00238"/>
    </source>
</evidence>
<dbReference type="PANTHER" id="PTHR21299:SF2">
    <property type="entry name" value="CYTIDYLATE KINASE"/>
    <property type="match status" value="1"/>
</dbReference>
<keyword evidence="8" id="KW-0963">Cytoplasm</keyword>
<dbReference type="GO" id="GO:0005524">
    <property type="term" value="F:ATP binding"/>
    <property type="evidence" value="ECO:0007669"/>
    <property type="project" value="UniProtKB-UniRule"/>
</dbReference>
<accession>A0A9D2RH17</accession>
<evidence type="ECO:0000313" key="11">
    <source>
        <dbReference type="Proteomes" id="UP000823889"/>
    </source>
</evidence>
<comment type="catalytic activity">
    <reaction evidence="7 8">
        <text>CMP + ATP = CDP + ADP</text>
        <dbReference type="Rhea" id="RHEA:11600"/>
        <dbReference type="ChEBI" id="CHEBI:30616"/>
        <dbReference type="ChEBI" id="CHEBI:58069"/>
        <dbReference type="ChEBI" id="CHEBI:60377"/>
        <dbReference type="ChEBI" id="CHEBI:456216"/>
        <dbReference type="EC" id="2.7.4.25"/>
    </reaction>
</comment>
<organism evidence="10 11">
    <name type="scientific">Candidatus Paenalcaligenes intestinipullorum</name>
    <dbReference type="NCBI Taxonomy" id="2838718"/>
    <lineage>
        <taxon>Bacteria</taxon>
        <taxon>Pseudomonadati</taxon>
        <taxon>Pseudomonadota</taxon>
        <taxon>Betaproteobacteria</taxon>
        <taxon>Burkholderiales</taxon>
        <taxon>Alcaligenaceae</taxon>
        <taxon>Paenalcaligenes</taxon>
    </lineage>
</organism>
<dbReference type="AlphaFoldDB" id="A0A9D2RH17"/>
<dbReference type="SUPFAM" id="SSF52540">
    <property type="entry name" value="P-loop containing nucleoside triphosphate hydrolases"/>
    <property type="match status" value="1"/>
</dbReference>
<dbReference type="Gene3D" id="3.40.50.300">
    <property type="entry name" value="P-loop containing nucleotide triphosphate hydrolases"/>
    <property type="match status" value="1"/>
</dbReference>
<dbReference type="CDD" id="cd02020">
    <property type="entry name" value="CMPK"/>
    <property type="match status" value="1"/>
</dbReference>
<feature type="binding site" evidence="8">
    <location>
        <begin position="13"/>
        <end position="21"/>
    </location>
    <ligand>
        <name>ATP</name>
        <dbReference type="ChEBI" id="CHEBI:30616"/>
    </ligand>
</feature>
<keyword evidence="4 8" id="KW-0418">Kinase</keyword>
<evidence type="ECO:0000313" key="10">
    <source>
        <dbReference type="EMBL" id="HJD44923.1"/>
    </source>
</evidence>
<evidence type="ECO:0000256" key="4">
    <source>
        <dbReference type="ARBA" id="ARBA00022777"/>
    </source>
</evidence>
<gene>
    <name evidence="8 10" type="primary">cmk</name>
    <name evidence="10" type="ORF">H9906_07850</name>
</gene>
<evidence type="ECO:0000259" key="9">
    <source>
        <dbReference type="Pfam" id="PF02224"/>
    </source>
</evidence>
<comment type="catalytic activity">
    <reaction evidence="6 8">
        <text>dCMP + ATP = dCDP + ADP</text>
        <dbReference type="Rhea" id="RHEA:25094"/>
        <dbReference type="ChEBI" id="CHEBI:30616"/>
        <dbReference type="ChEBI" id="CHEBI:57566"/>
        <dbReference type="ChEBI" id="CHEBI:58593"/>
        <dbReference type="ChEBI" id="CHEBI:456216"/>
        <dbReference type="EC" id="2.7.4.25"/>
    </reaction>
</comment>
<dbReference type="GO" id="GO:0015949">
    <property type="term" value="P:nucleobase-containing small molecule interconversion"/>
    <property type="evidence" value="ECO:0007669"/>
    <property type="project" value="TreeGrafter"/>
</dbReference>
<evidence type="ECO:0000256" key="1">
    <source>
        <dbReference type="ARBA" id="ARBA00009427"/>
    </source>
</evidence>
<reference evidence="10" key="1">
    <citation type="journal article" date="2021" name="PeerJ">
        <title>Extensive microbial diversity within the chicken gut microbiome revealed by metagenomics and culture.</title>
        <authorList>
            <person name="Gilroy R."/>
            <person name="Ravi A."/>
            <person name="Getino M."/>
            <person name="Pursley I."/>
            <person name="Horton D.L."/>
            <person name="Alikhan N.F."/>
            <person name="Baker D."/>
            <person name="Gharbi K."/>
            <person name="Hall N."/>
            <person name="Watson M."/>
            <person name="Adriaenssens E.M."/>
            <person name="Foster-Nyarko E."/>
            <person name="Jarju S."/>
            <person name="Secka A."/>
            <person name="Antonio M."/>
            <person name="Oren A."/>
            <person name="Chaudhuri R.R."/>
            <person name="La Ragione R."/>
            <person name="Hildebrand F."/>
            <person name="Pallen M.J."/>
        </authorList>
    </citation>
    <scope>NUCLEOTIDE SEQUENCE</scope>
    <source>
        <strain evidence="10">9264</strain>
    </source>
</reference>
<proteinExistence type="inferred from homology"/>
<comment type="caution">
    <text evidence="10">The sequence shown here is derived from an EMBL/GenBank/DDBJ whole genome shotgun (WGS) entry which is preliminary data.</text>
</comment>
<dbReference type="GO" id="GO:0005829">
    <property type="term" value="C:cytosol"/>
    <property type="evidence" value="ECO:0007669"/>
    <property type="project" value="TreeGrafter"/>
</dbReference>
<dbReference type="Proteomes" id="UP000823889">
    <property type="component" value="Unassembled WGS sequence"/>
</dbReference>
<dbReference type="HAMAP" id="MF_00238">
    <property type="entry name" value="Cytidyl_kinase_type1"/>
    <property type="match status" value="1"/>
</dbReference>
<feature type="domain" description="Cytidylate kinase" evidence="9">
    <location>
        <begin position="9"/>
        <end position="217"/>
    </location>
</feature>
<reference evidence="10" key="2">
    <citation type="submission" date="2021-04" db="EMBL/GenBank/DDBJ databases">
        <authorList>
            <person name="Gilroy R."/>
        </authorList>
    </citation>
    <scope>NUCLEOTIDE SEQUENCE</scope>
    <source>
        <strain evidence="10">9264</strain>
    </source>
</reference>
<dbReference type="GO" id="GO:0006220">
    <property type="term" value="P:pyrimidine nucleotide metabolic process"/>
    <property type="evidence" value="ECO:0007669"/>
    <property type="project" value="UniProtKB-UniRule"/>
</dbReference>
<evidence type="ECO:0000256" key="3">
    <source>
        <dbReference type="ARBA" id="ARBA00022741"/>
    </source>
</evidence>
<keyword evidence="5 8" id="KW-0067">ATP-binding</keyword>
<dbReference type="InterPro" id="IPR011994">
    <property type="entry name" value="Cytidylate_kinase_dom"/>
</dbReference>
<evidence type="ECO:0000256" key="7">
    <source>
        <dbReference type="ARBA" id="ARBA00048478"/>
    </source>
</evidence>
<evidence type="ECO:0000256" key="2">
    <source>
        <dbReference type="ARBA" id="ARBA00022679"/>
    </source>
</evidence>
<dbReference type="InterPro" id="IPR003136">
    <property type="entry name" value="Cytidylate_kin"/>
</dbReference>
<keyword evidence="3 8" id="KW-0547">Nucleotide-binding</keyword>
<evidence type="ECO:0000256" key="5">
    <source>
        <dbReference type="ARBA" id="ARBA00022840"/>
    </source>
</evidence>
<dbReference type="EC" id="2.7.4.25" evidence="8"/>
<dbReference type="PANTHER" id="PTHR21299">
    <property type="entry name" value="CYTIDYLATE KINASE/PANTOATE-BETA-ALANINE LIGASE"/>
    <property type="match status" value="1"/>
</dbReference>